<dbReference type="InterPro" id="IPR007072">
    <property type="entry name" value="RNMT_CmcI"/>
</dbReference>
<dbReference type="Gene3D" id="3.40.50.150">
    <property type="entry name" value="Vaccinia Virus protein VP39"/>
    <property type="match status" value="1"/>
</dbReference>
<protein>
    <submittedName>
        <fullName evidence="1">Cephalosporin hydroxylase</fullName>
    </submittedName>
</protein>
<sequence>MTAHGLRARVVSVDLSPPADLSDARIQFVAGDAHDLSAALTHDLLASLPHPWLVSEDSAHTFEACTAVLRFFDNHLVVGDYIVIEDGVLSDMAERHYETYEHGPNRAVERFLSEHVDTYEIDGALCDFFGQNVTWNPNAWLRRAR</sequence>
<dbReference type="GO" id="GO:0008168">
    <property type="term" value="F:methyltransferase activity"/>
    <property type="evidence" value="ECO:0007669"/>
    <property type="project" value="InterPro"/>
</dbReference>
<dbReference type="EMBL" id="CP047045">
    <property type="protein sequence ID" value="QGZ96536.1"/>
    <property type="molecule type" value="Genomic_DNA"/>
</dbReference>
<proteinExistence type="predicted"/>
<gene>
    <name evidence="1" type="ORF">DSM104635_03396</name>
</gene>
<dbReference type="InterPro" id="IPR029063">
    <property type="entry name" value="SAM-dependent_MTases_sf"/>
</dbReference>
<dbReference type="AlphaFoldDB" id="A0A6I6MSX6"/>
<evidence type="ECO:0000313" key="2">
    <source>
        <dbReference type="Proteomes" id="UP000431269"/>
    </source>
</evidence>
<dbReference type="SUPFAM" id="SSF53335">
    <property type="entry name" value="S-adenosyl-L-methionine-dependent methyltransferases"/>
    <property type="match status" value="1"/>
</dbReference>
<keyword evidence="2" id="KW-1185">Reference proteome</keyword>
<reference evidence="2" key="1">
    <citation type="submission" date="2019-12" db="EMBL/GenBank/DDBJ databases">
        <title>Complete genome of Terracaulis silvestris 0127_4.</title>
        <authorList>
            <person name="Vieira S."/>
            <person name="Riedel T."/>
            <person name="Sproer C."/>
            <person name="Pascual J."/>
            <person name="Boedeker C."/>
            <person name="Overmann J."/>
        </authorList>
    </citation>
    <scope>NUCLEOTIDE SEQUENCE [LARGE SCALE GENOMIC DNA]</scope>
    <source>
        <strain evidence="2">0127_4</strain>
    </source>
</reference>
<dbReference type="Proteomes" id="UP000431269">
    <property type="component" value="Chromosome"/>
</dbReference>
<dbReference type="GO" id="GO:0008610">
    <property type="term" value="P:lipid biosynthetic process"/>
    <property type="evidence" value="ECO:0007669"/>
    <property type="project" value="InterPro"/>
</dbReference>
<dbReference type="KEGG" id="tsv:DSM104635_03396"/>
<accession>A0A6I6MSX6</accession>
<dbReference type="Pfam" id="PF04989">
    <property type="entry name" value="RMNT_CmcI"/>
    <property type="match status" value="1"/>
</dbReference>
<name>A0A6I6MSX6_9CAUL</name>
<evidence type="ECO:0000313" key="1">
    <source>
        <dbReference type="EMBL" id="QGZ96536.1"/>
    </source>
</evidence>
<organism evidence="1 2">
    <name type="scientific">Terricaulis silvestris</name>
    <dbReference type="NCBI Taxonomy" id="2686094"/>
    <lineage>
        <taxon>Bacteria</taxon>
        <taxon>Pseudomonadati</taxon>
        <taxon>Pseudomonadota</taxon>
        <taxon>Alphaproteobacteria</taxon>
        <taxon>Caulobacterales</taxon>
        <taxon>Caulobacteraceae</taxon>
        <taxon>Terricaulis</taxon>
    </lineage>
</organism>